<keyword evidence="2" id="KW-1185">Reference proteome</keyword>
<name>A0A0K1ET13_CHOCO</name>
<dbReference type="RefSeq" id="WP_050435184.1">
    <property type="nucleotide sequence ID" value="NZ_CP012159.1"/>
</dbReference>
<accession>A0A0K1ET13</accession>
<evidence type="ECO:0000313" key="1">
    <source>
        <dbReference type="EMBL" id="AKT43763.1"/>
    </source>
</evidence>
<proteinExistence type="predicted"/>
<sequence>MHALRSSLALLLLALALVGCGKSISWSENNRFSDEMTRRWPEFLKTLDPPSFPGLTRPQPTPGERAMTLVAPQVVHLRFHCDRSAWRRSRLEYTLRLHDGRTKTGSVLRTCSVQSEHVDVSFADPKRIVVQTSGEERASAFREDMGAHLLNDVRAAIQGGAWDLAQDGLQSPAPTPQQVQDSWK</sequence>
<evidence type="ECO:0008006" key="3">
    <source>
        <dbReference type="Google" id="ProtNLM"/>
    </source>
</evidence>
<dbReference type="Proteomes" id="UP000067626">
    <property type="component" value="Chromosome"/>
</dbReference>
<gene>
    <name evidence="1" type="ORF">CMC5_079990</name>
</gene>
<dbReference type="STRING" id="52.CMC5_079990"/>
<evidence type="ECO:0000313" key="2">
    <source>
        <dbReference type="Proteomes" id="UP000067626"/>
    </source>
</evidence>
<protein>
    <recommendedName>
        <fullName evidence="3">Lipoprotein</fullName>
    </recommendedName>
</protein>
<dbReference type="PROSITE" id="PS51257">
    <property type="entry name" value="PROKAR_LIPOPROTEIN"/>
    <property type="match status" value="1"/>
</dbReference>
<reference evidence="1 2" key="1">
    <citation type="submission" date="2015-07" db="EMBL/GenBank/DDBJ databases">
        <title>Genome analysis of myxobacterium Chondromyces crocatus Cm c5 reveals a high potential for natural compound synthesis and the genetic basis for the loss of fruiting body formation.</title>
        <authorList>
            <person name="Zaburannyi N."/>
            <person name="Bunk B."/>
            <person name="Maier J."/>
            <person name="Overmann J."/>
            <person name="Mueller R."/>
        </authorList>
    </citation>
    <scope>NUCLEOTIDE SEQUENCE [LARGE SCALE GENOMIC DNA]</scope>
    <source>
        <strain evidence="1 2">Cm c5</strain>
    </source>
</reference>
<organism evidence="1 2">
    <name type="scientific">Chondromyces crocatus</name>
    <dbReference type="NCBI Taxonomy" id="52"/>
    <lineage>
        <taxon>Bacteria</taxon>
        <taxon>Pseudomonadati</taxon>
        <taxon>Myxococcota</taxon>
        <taxon>Polyangia</taxon>
        <taxon>Polyangiales</taxon>
        <taxon>Polyangiaceae</taxon>
        <taxon>Chondromyces</taxon>
    </lineage>
</organism>
<dbReference type="KEGG" id="ccro:CMC5_079990"/>
<dbReference type="EMBL" id="CP012159">
    <property type="protein sequence ID" value="AKT43763.1"/>
    <property type="molecule type" value="Genomic_DNA"/>
</dbReference>
<dbReference type="AlphaFoldDB" id="A0A0K1ET13"/>